<dbReference type="Proteomes" id="UP000184694">
    <property type="component" value="Unassembled WGS sequence"/>
</dbReference>
<dbReference type="RefSeq" id="WP_074215049.1">
    <property type="nucleotide sequence ID" value="NZ_FSRG01000003.1"/>
</dbReference>
<comment type="function">
    <text evidence="10">Catalyzes the folate-dependent formation of 5-methyl-uridine at position 54 (M-5-U54) in all tRNAs.</text>
</comment>
<evidence type="ECO:0000256" key="7">
    <source>
        <dbReference type="ARBA" id="ARBA00022827"/>
    </source>
</evidence>
<dbReference type="EC" id="2.1.1.74" evidence="10"/>
<feature type="domain" description="MnmG N-terminal" evidence="11">
    <location>
        <begin position="7"/>
        <end position="373"/>
    </location>
</feature>
<dbReference type="GO" id="GO:0030488">
    <property type="term" value="P:tRNA methylation"/>
    <property type="evidence" value="ECO:0007669"/>
    <property type="project" value="TreeGrafter"/>
</dbReference>
<dbReference type="InterPro" id="IPR036188">
    <property type="entry name" value="FAD/NAD-bd_sf"/>
</dbReference>
<proteinExistence type="inferred from homology"/>
<dbReference type="HAMAP" id="MF_01037">
    <property type="entry name" value="TrmFO"/>
    <property type="match status" value="1"/>
</dbReference>
<keyword evidence="13" id="KW-1185">Reference proteome</keyword>
<keyword evidence="2 10" id="KW-0963">Cytoplasm</keyword>
<comment type="cofactor">
    <cofactor evidence="1 10">
        <name>FAD</name>
        <dbReference type="ChEBI" id="CHEBI:57692"/>
    </cofactor>
</comment>
<comment type="subcellular location">
    <subcellularLocation>
        <location evidence="10">Cytoplasm</location>
    </subcellularLocation>
</comment>
<evidence type="ECO:0000256" key="8">
    <source>
        <dbReference type="ARBA" id="ARBA00022857"/>
    </source>
</evidence>
<evidence type="ECO:0000256" key="3">
    <source>
        <dbReference type="ARBA" id="ARBA00022603"/>
    </source>
</evidence>
<keyword evidence="9 10" id="KW-0520">NAD</keyword>
<dbReference type="PROSITE" id="PS51257">
    <property type="entry name" value="PROKAR_LIPOPROTEIN"/>
    <property type="match status" value="1"/>
</dbReference>
<keyword evidence="7 10" id="KW-0274">FAD</keyword>
<dbReference type="AlphaFoldDB" id="A0A1N6DHE9"/>
<accession>A0A1N6DHE9</accession>
<feature type="binding site" evidence="10">
    <location>
        <begin position="11"/>
        <end position="16"/>
    </location>
    <ligand>
        <name>FAD</name>
        <dbReference type="ChEBI" id="CHEBI:57692"/>
    </ligand>
</feature>
<dbReference type="EMBL" id="FSRG01000003">
    <property type="protein sequence ID" value="SIN70104.1"/>
    <property type="molecule type" value="Genomic_DNA"/>
</dbReference>
<dbReference type="OrthoDB" id="9803114at2"/>
<evidence type="ECO:0000256" key="5">
    <source>
        <dbReference type="ARBA" id="ARBA00022679"/>
    </source>
</evidence>
<dbReference type="Pfam" id="PF01134">
    <property type="entry name" value="GIDA"/>
    <property type="match status" value="1"/>
</dbReference>
<evidence type="ECO:0000256" key="1">
    <source>
        <dbReference type="ARBA" id="ARBA00001974"/>
    </source>
</evidence>
<dbReference type="PANTHER" id="PTHR11806">
    <property type="entry name" value="GLUCOSE INHIBITED DIVISION PROTEIN A"/>
    <property type="match status" value="1"/>
</dbReference>
<keyword evidence="3 10" id="KW-0489">Methyltransferase</keyword>
<dbReference type="InterPro" id="IPR040131">
    <property type="entry name" value="MnmG_N"/>
</dbReference>
<evidence type="ECO:0000256" key="4">
    <source>
        <dbReference type="ARBA" id="ARBA00022630"/>
    </source>
</evidence>
<comment type="similarity">
    <text evidence="10">Belongs to the MnmG family. TrmFO subfamily.</text>
</comment>
<comment type="catalytic activity">
    <reaction evidence="10">
        <text>uridine(54) in tRNA + (6R)-5,10-methylene-5,6,7,8-tetrahydrofolate + NADPH + H(+) = 5-methyluridine(54) in tRNA + (6S)-5,6,7,8-tetrahydrofolate + NADP(+)</text>
        <dbReference type="Rhea" id="RHEA:62372"/>
        <dbReference type="Rhea" id="RHEA-COMP:10167"/>
        <dbReference type="Rhea" id="RHEA-COMP:10193"/>
        <dbReference type="ChEBI" id="CHEBI:15378"/>
        <dbReference type="ChEBI" id="CHEBI:15636"/>
        <dbReference type="ChEBI" id="CHEBI:57453"/>
        <dbReference type="ChEBI" id="CHEBI:57783"/>
        <dbReference type="ChEBI" id="CHEBI:58349"/>
        <dbReference type="ChEBI" id="CHEBI:65315"/>
        <dbReference type="ChEBI" id="CHEBI:74447"/>
        <dbReference type="EC" id="2.1.1.74"/>
    </reaction>
</comment>
<dbReference type="SUPFAM" id="SSF51905">
    <property type="entry name" value="FAD/NAD(P)-binding domain"/>
    <property type="match status" value="1"/>
</dbReference>
<dbReference type="PRINTS" id="PR00419">
    <property type="entry name" value="ADXRDTASE"/>
</dbReference>
<dbReference type="GO" id="GO:0005829">
    <property type="term" value="C:cytosol"/>
    <property type="evidence" value="ECO:0007669"/>
    <property type="project" value="TreeGrafter"/>
</dbReference>
<dbReference type="NCBIfam" id="TIGR00137">
    <property type="entry name" value="gid_trmFO"/>
    <property type="match status" value="1"/>
</dbReference>
<keyword evidence="6 10" id="KW-0819">tRNA processing</keyword>
<keyword evidence="5 10" id="KW-0808">Transferase</keyword>
<protein>
    <recommendedName>
        <fullName evidence="10">Methylenetetrahydrofolate--tRNA-(uracil-5-)-methyltransferase TrmFO</fullName>
        <ecNumber evidence="10">2.1.1.74</ecNumber>
    </recommendedName>
    <alternativeName>
        <fullName evidence="10">Folate-dependent tRNA (uracil-5-)-methyltransferase</fullName>
    </alternativeName>
    <alternativeName>
        <fullName evidence="10">Folate-dependent tRNA(M-5-U54)-methyltransferase</fullName>
    </alternativeName>
</protein>
<comment type="catalytic activity">
    <reaction evidence="10">
        <text>uridine(54) in tRNA + (6R)-5,10-methylene-5,6,7,8-tetrahydrofolate + NADH + H(+) = 5-methyluridine(54) in tRNA + (6S)-5,6,7,8-tetrahydrofolate + NAD(+)</text>
        <dbReference type="Rhea" id="RHEA:16873"/>
        <dbReference type="Rhea" id="RHEA-COMP:10167"/>
        <dbReference type="Rhea" id="RHEA-COMP:10193"/>
        <dbReference type="ChEBI" id="CHEBI:15378"/>
        <dbReference type="ChEBI" id="CHEBI:15636"/>
        <dbReference type="ChEBI" id="CHEBI:57453"/>
        <dbReference type="ChEBI" id="CHEBI:57540"/>
        <dbReference type="ChEBI" id="CHEBI:57945"/>
        <dbReference type="ChEBI" id="CHEBI:65315"/>
        <dbReference type="ChEBI" id="CHEBI:74447"/>
        <dbReference type="EC" id="2.1.1.74"/>
    </reaction>
</comment>
<dbReference type="InterPro" id="IPR002218">
    <property type="entry name" value="MnmG-rel"/>
</dbReference>
<dbReference type="GO" id="GO:0050660">
    <property type="term" value="F:flavin adenine dinucleotide binding"/>
    <property type="evidence" value="ECO:0007669"/>
    <property type="project" value="UniProtKB-UniRule"/>
</dbReference>
<evidence type="ECO:0000313" key="12">
    <source>
        <dbReference type="EMBL" id="SIN70104.1"/>
    </source>
</evidence>
<evidence type="ECO:0000259" key="11">
    <source>
        <dbReference type="Pfam" id="PF01134"/>
    </source>
</evidence>
<dbReference type="GO" id="GO:0002098">
    <property type="term" value="P:tRNA wobble uridine modification"/>
    <property type="evidence" value="ECO:0007669"/>
    <property type="project" value="TreeGrafter"/>
</dbReference>
<gene>
    <name evidence="10" type="primary">trmFO</name>
    <name evidence="12" type="ORF">SAMN02745161_0141</name>
</gene>
<evidence type="ECO:0000313" key="13">
    <source>
        <dbReference type="Proteomes" id="UP000184694"/>
    </source>
</evidence>
<keyword evidence="8 10" id="KW-0521">NADP</keyword>
<evidence type="ECO:0000256" key="10">
    <source>
        <dbReference type="HAMAP-Rule" id="MF_01037"/>
    </source>
</evidence>
<evidence type="ECO:0000256" key="2">
    <source>
        <dbReference type="ARBA" id="ARBA00022490"/>
    </source>
</evidence>
<dbReference type="Gene3D" id="3.50.50.60">
    <property type="entry name" value="FAD/NAD(P)-binding domain"/>
    <property type="match status" value="2"/>
</dbReference>
<evidence type="ECO:0000256" key="6">
    <source>
        <dbReference type="ARBA" id="ARBA00022694"/>
    </source>
</evidence>
<dbReference type="InterPro" id="IPR004417">
    <property type="entry name" value="TrmFO"/>
</dbReference>
<dbReference type="PANTHER" id="PTHR11806:SF2">
    <property type="entry name" value="METHYLENETETRAHYDROFOLATE--TRNA-(URACIL-5-)-METHYLTRANSFERASE TRMFO"/>
    <property type="match status" value="1"/>
</dbReference>
<reference evidence="13" key="1">
    <citation type="submission" date="2016-11" db="EMBL/GenBank/DDBJ databases">
        <authorList>
            <person name="Varghese N."/>
            <person name="Submissions S."/>
        </authorList>
    </citation>
    <scope>NUCLEOTIDE SEQUENCE [LARGE SCALE GENOMIC DNA]</scope>
    <source>
        <strain evidence="13">DSM 17456</strain>
    </source>
</reference>
<dbReference type="GO" id="GO:0047151">
    <property type="term" value="F:tRNA (uracil(54)-C5)-methyltransferase activity, 5,10-methylenetetrahydrofolate-dependent"/>
    <property type="evidence" value="ECO:0007669"/>
    <property type="project" value="UniProtKB-UniRule"/>
</dbReference>
<name>A0A1N6DHE9_9BACT</name>
<dbReference type="STRING" id="1121457.SAMN02745161_0141"/>
<organism evidence="12 13">
    <name type="scientific">Halodesulfovibrio marinisediminis DSM 17456</name>
    <dbReference type="NCBI Taxonomy" id="1121457"/>
    <lineage>
        <taxon>Bacteria</taxon>
        <taxon>Pseudomonadati</taxon>
        <taxon>Thermodesulfobacteriota</taxon>
        <taxon>Desulfovibrionia</taxon>
        <taxon>Desulfovibrionales</taxon>
        <taxon>Desulfovibrionaceae</taxon>
        <taxon>Halodesulfovibrio</taxon>
    </lineage>
</organism>
<sequence>MSELSKIAIIGGGLAGCECARKLSHAGVAVTIFEMKPEKYSPAHSYEGLAELVCSNSFRSDQPDAAVGILKQEMREMDSLVLEAAEATRVPAGKALAVNRELFSNYITKAITEDENITLVHKEITSLDAEELAEFDAVVLAAGPLASDALSESLAQAIDATHLYFYDAIAPIVTADSINMDIAFWGSRYNPEDTDYLNCALNEEEYHALREALIAGEKAPTKDFEKEIHFEGCMPIEALAERGEMTLAFGSFKPVGFTDPRTGERPFALVQLRTENLNKTMFNLVGCQTKLKYKEQDRIFRMIPGLENAEFVRYGSVHRNTYVNAPETLTTELALKNRPNIYLAGQITGVEGYVESAACGLWVGTLLAAKAKKLQLSEPPAETCLGGLLAHLRTEQKNFQPANVQFGLTPALNRKARKKERKALYAQRARETFTAWLEEQKETLDDCCL</sequence>
<evidence type="ECO:0000256" key="9">
    <source>
        <dbReference type="ARBA" id="ARBA00023027"/>
    </source>
</evidence>
<keyword evidence="4 10" id="KW-0285">Flavoprotein</keyword>
<dbReference type="NCBIfam" id="NF003739">
    <property type="entry name" value="PRK05335.1"/>
    <property type="match status" value="1"/>
</dbReference>